<sequence>MSLWKWNDVELEIDMEDYDFLQKYEKAFEAMEIKEEELKKIGTQSEIVKEYCDMFYRLFDDIFDPGTGDRLFGGKRNVRLCEECYMDFISECQKGVLDANKRKNAMMNKFKPNRAQRRASGKK</sequence>
<dbReference type="InterPro" id="IPR046655">
    <property type="entry name" value="DUF6673"/>
</dbReference>
<name>A0ABS2EJP8_9FIRM</name>
<feature type="domain" description="DUF6673" evidence="1">
    <location>
        <begin position="7"/>
        <end position="119"/>
    </location>
</feature>
<evidence type="ECO:0000313" key="3">
    <source>
        <dbReference type="Proteomes" id="UP000775686"/>
    </source>
</evidence>
<keyword evidence="3" id="KW-1185">Reference proteome</keyword>
<comment type="caution">
    <text evidence="2">The sequence shown here is derived from an EMBL/GenBank/DDBJ whole genome shotgun (WGS) entry which is preliminary data.</text>
</comment>
<dbReference type="RefSeq" id="WP_204864535.1">
    <property type="nucleotide sequence ID" value="NZ_JACJKH010000027.1"/>
</dbReference>
<evidence type="ECO:0000259" key="1">
    <source>
        <dbReference type="Pfam" id="PF20378"/>
    </source>
</evidence>
<proteinExistence type="predicted"/>
<dbReference type="Pfam" id="PF20378">
    <property type="entry name" value="DUF6673"/>
    <property type="match status" value="1"/>
</dbReference>
<gene>
    <name evidence="2" type="ORF">H6A32_13065</name>
</gene>
<protein>
    <recommendedName>
        <fullName evidence="1">DUF6673 domain-containing protein</fullName>
    </recommendedName>
</protein>
<dbReference type="EMBL" id="JACJKH010000027">
    <property type="protein sequence ID" value="MBM6745215.1"/>
    <property type="molecule type" value="Genomic_DNA"/>
</dbReference>
<evidence type="ECO:0000313" key="2">
    <source>
        <dbReference type="EMBL" id="MBM6745215.1"/>
    </source>
</evidence>
<dbReference type="Proteomes" id="UP000775686">
    <property type="component" value="Unassembled WGS sequence"/>
</dbReference>
<organism evidence="2 3">
    <name type="scientific">Drancourtella massiliensis</name>
    <dbReference type="NCBI Taxonomy" id="1632013"/>
    <lineage>
        <taxon>Bacteria</taxon>
        <taxon>Bacillati</taxon>
        <taxon>Bacillota</taxon>
        <taxon>Clostridia</taxon>
        <taxon>Eubacteriales</taxon>
        <taxon>Oscillospiraceae</taxon>
        <taxon>Drancourtella</taxon>
    </lineage>
</organism>
<reference evidence="2 3" key="1">
    <citation type="journal article" date="2021" name="Sci. Rep.">
        <title>The distribution of antibiotic resistance genes in chicken gut microbiota commensals.</title>
        <authorList>
            <person name="Juricova H."/>
            <person name="Matiasovicova J."/>
            <person name="Kubasova T."/>
            <person name="Cejkova D."/>
            <person name="Rychlik I."/>
        </authorList>
    </citation>
    <scope>NUCLEOTIDE SEQUENCE [LARGE SCALE GENOMIC DNA]</scope>
    <source>
        <strain evidence="2 3">An770</strain>
    </source>
</reference>
<accession>A0ABS2EJP8</accession>